<evidence type="ECO:0000313" key="8">
    <source>
        <dbReference type="Proteomes" id="UP001219355"/>
    </source>
</evidence>
<evidence type="ECO:0000256" key="1">
    <source>
        <dbReference type="ARBA" id="ARBA00022723"/>
    </source>
</evidence>
<feature type="compositionally biased region" description="Basic and acidic residues" evidence="5">
    <location>
        <begin position="229"/>
        <end position="241"/>
    </location>
</feature>
<protein>
    <recommendedName>
        <fullName evidence="6">C3H1-type domain-containing protein</fullName>
    </recommendedName>
</protein>
<name>A0AAF0DGP0_9EURO</name>
<feature type="region of interest" description="Disordered" evidence="5">
    <location>
        <begin position="65"/>
        <end position="88"/>
    </location>
</feature>
<evidence type="ECO:0000256" key="5">
    <source>
        <dbReference type="SAM" id="MobiDB-lite"/>
    </source>
</evidence>
<keyword evidence="1 4" id="KW-0479">Metal-binding</keyword>
<feature type="region of interest" description="Disordered" evidence="5">
    <location>
        <begin position="211"/>
        <end position="244"/>
    </location>
</feature>
<dbReference type="SUPFAM" id="SSF90229">
    <property type="entry name" value="CCCH zinc finger"/>
    <property type="match status" value="1"/>
</dbReference>
<evidence type="ECO:0000256" key="4">
    <source>
        <dbReference type="PROSITE-ProRule" id="PRU00723"/>
    </source>
</evidence>
<dbReference type="PROSITE" id="PS50103">
    <property type="entry name" value="ZF_C3H1"/>
    <property type="match status" value="1"/>
</dbReference>
<dbReference type="EMBL" id="CP120628">
    <property type="protein sequence ID" value="WEW58215.1"/>
    <property type="molecule type" value="Genomic_DNA"/>
</dbReference>
<feature type="region of interest" description="Disordered" evidence="5">
    <location>
        <begin position="371"/>
        <end position="400"/>
    </location>
</feature>
<accession>A0AAF0DGP0</accession>
<dbReference type="Proteomes" id="UP001219355">
    <property type="component" value="Chromosome 2"/>
</dbReference>
<feature type="zinc finger region" description="C3H1-type" evidence="4">
    <location>
        <begin position="4"/>
        <end position="32"/>
    </location>
</feature>
<keyword evidence="3 4" id="KW-0862">Zinc</keyword>
<keyword evidence="2 4" id="KW-0863">Zinc-finger</keyword>
<feature type="domain" description="C3H1-type" evidence="6">
    <location>
        <begin position="4"/>
        <end position="32"/>
    </location>
</feature>
<proteinExistence type="predicted"/>
<dbReference type="InterPro" id="IPR036855">
    <property type="entry name" value="Znf_CCCH_sf"/>
</dbReference>
<feature type="region of interest" description="Disordered" evidence="5">
    <location>
        <begin position="426"/>
        <end position="447"/>
    </location>
</feature>
<dbReference type="AlphaFoldDB" id="A0AAF0DGP0"/>
<dbReference type="InterPro" id="IPR000571">
    <property type="entry name" value="Znf_CCCH"/>
</dbReference>
<organism evidence="7 8">
    <name type="scientific">Emydomyces testavorans</name>
    <dbReference type="NCBI Taxonomy" id="2070801"/>
    <lineage>
        <taxon>Eukaryota</taxon>
        <taxon>Fungi</taxon>
        <taxon>Dikarya</taxon>
        <taxon>Ascomycota</taxon>
        <taxon>Pezizomycotina</taxon>
        <taxon>Eurotiomycetes</taxon>
        <taxon>Eurotiomycetidae</taxon>
        <taxon>Onygenales</taxon>
        <taxon>Nannizziopsiaceae</taxon>
        <taxon>Emydomyces</taxon>
    </lineage>
</organism>
<evidence type="ECO:0000313" key="7">
    <source>
        <dbReference type="EMBL" id="WEW58215.1"/>
    </source>
</evidence>
<evidence type="ECO:0000259" key="6">
    <source>
        <dbReference type="PROSITE" id="PS50103"/>
    </source>
</evidence>
<evidence type="ECO:0000256" key="2">
    <source>
        <dbReference type="ARBA" id="ARBA00022771"/>
    </source>
</evidence>
<reference evidence="7" key="1">
    <citation type="submission" date="2023-03" db="EMBL/GenBank/DDBJ databases">
        <title>Emydomyces testavorans Genome Sequence.</title>
        <authorList>
            <person name="Hoyer L."/>
        </authorList>
    </citation>
    <scope>NUCLEOTIDE SEQUENCE</scope>
    <source>
        <strain evidence="7">16-2883</strain>
    </source>
</reference>
<keyword evidence="8" id="KW-1185">Reference proteome</keyword>
<evidence type="ECO:0000256" key="3">
    <source>
        <dbReference type="ARBA" id="ARBA00022833"/>
    </source>
</evidence>
<gene>
    <name evidence="7" type="ORF">PRK78_003683</name>
</gene>
<feature type="compositionally biased region" description="Acidic residues" evidence="5">
    <location>
        <begin position="426"/>
        <end position="446"/>
    </location>
</feature>
<dbReference type="GO" id="GO:0008270">
    <property type="term" value="F:zinc ion binding"/>
    <property type="evidence" value="ECO:0007669"/>
    <property type="project" value="UniProtKB-KW"/>
</dbReference>
<sequence>MGSNRRPIKCRYFGTRKGCRAGDSCPYTHDALSLETPTVRPAHPDDDIHVTLTNREDIFLSASGRDEFSSQRGQAPAHAPDQVPAPMSSQRPISRLQLESPREFQLSQIRRRFQPEERSDENATYLTFTMTPTDPDFSHAINGLECLLHIPKGYPMQGKPSLEIKNENLSAVSKAIVEERFFQLANSQISMGLLQMMNVLDRDLEDALVGKRTGPECPTDTRTLNRSQRPTDSKGDDFDPKRRSREVAQLQSRLGRDRLFSANPDGLSFTVPVRPVRPDLLPASLKQLSAVNLFVPASYPANPCQLSIAGINDEVACYVEISFDKHVRNNPGMSLISHINYLSAMMHNMIIPPTDENVGISSAAVDQLTREENELPSTSAVGSGATPVPAKPVDAQDSRQLEDRSHIHIIPRPPEWSTQYDAYNEDESEYSDDFASEASFSDDGDEGGVRIPETHQSQTGKQVLLSFPSLELHGIELLELKSVSLTLKCERCKDTCDVQNLKIGENGISVPPERVQTCGKCASYLTVGE</sequence>